<proteinExistence type="predicted"/>
<keyword evidence="3" id="KW-1185">Reference proteome</keyword>
<evidence type="ECO:0000313" key="3">
    <source>
        <dbReference type="Proteomes" id="UP000501534"/>
    </source>
</evidence>
<dbReference type="Proteomes" id="UP000501534">
    <property type="component" value="Chromosome"/>
</dbReference>
<gene>
    <name evidence="2" type="ORF">DSM104443_01680</name>
</gene>
<protein>
    <submittedName>
        <fullName evidence="2">Uncharacterized protein</fullName>
    </submittedName>
</protein>
<organism evidence="2 3">
    <name type="scientific">Usitatibacter rugosus</name>
    <dbReference type="NCBI Taxonomy" id="2732067"/>
    <lineage>
        <taxon>Bacteria</taxon>
        <taxon>Pseudomonadati</taxon>
        <taxon>Pseudomonadota</taxon>
        <taxon>Betaproteobacteria</taxon>
        <taxon>Nitrosomonadales</taxon>
        <taxon>Usitatibacteraceae</taxon>
        <taxon>Usitatibacter</taxon>
    </lineage>
</organism>
<name>A0A6M4GTZ7_9PROT</name>
<evidence type="ECO:0000313" key="2">
    <source>
        <dbReference type="EMBL" id="QJR10616.1"/>
    </source>
</evidence>
<dbReference type="EMBL" id="CP053069">
    <property type="protein sequence ID" value="QJR10616.1"/>
    <property type="molecule type" value="Genomic_DNA"/>
</dbReference>
<dbReference type="RefSeq" id="WP_171091260.1">
    <property type="nucleotide sequence ID" value="NZ_CP053069.1"/>
</dbReference>
<sequence length="138" mass="16253">MRNPAHRIIGFGAAAFMFVLVFAFTMKGEAQRQVVAKRDQQAQIQQQRLRARAPVRYAAPAVEEDWRSPQDYDSVRYQPDSRSYDSDYRDVASQRSYYEPRAVVVEADDRYERAVEQRRTDAEADRLTRQLDARLYER</sequence>
<feature type="region of interest" description="Disordered" evidence="1">
    <location>
        <begin position="67"/>
        <end position="91"/>
    </location>
</feature>
<dbReference type="KEGG" id="uru:DSM104443_01680"/>
<reference evidence="2 3" key="1">
    <citation type="submission" date="2020-04" db="EMBL/GenBank/DDBJ databases">
        <title>Usitatibacter rugosus gen. nov., sp. nov. and Usitatibacter palustris sp. nov., novel members of Usitatibacteraceae fam. nov. within the order Nitrosomonadales isolated from soil.</title>
        <authorList>
            <person name="Huber K.J."/>
            <person name="Neumann-Schaal M."/>
            <person name="Geppert A."/>
            <person name="Luckner M."/>
            <person name="Wanner G."/>
            <person name="Overmann J."/>
        </authorList>
    </citation>
    <scope>NUCLEOTIDE SEQUENCE [LARGE SCALE GENOMIC DNA]</scope>
    <source>
        <strain evidence="2 3">0125_3</strain>
    </source>
</reference>
<feature type="compositionally biased region" description="Basic and acidic residues" evidence="1">
    <location>
        <begin position="82"/>
        <end position="91"/>
    </location>
</feature>
<evidence type="ECO:0000256" key="1">
    <source>
        <dbReference type="SAM" id="MobiDB-lite"/>
    </source>
</evidence>
<dbReference type="AlphaFoldDB" id="A0A6M4GTZ7"/>
<accession>A0A6M4GTZ7</accession>